<keyword evidence="10" id="KW-0997">Cell inner membrane</keyword>
<organism evidence="11 12">
    <name type="scientific">Novosphingobium lindaniclasticum LE124</name>
    <dbReference type="NCBI Taxonomy" id="1096930"/>
    <lineage>
        <taxon>Bacteria</taxon>
        <taxon>Pseudomonadati</taxon>
        <taxon>Pseudomonadota</taxon>
        <taxon>Alphaproteobacteria</taxon>
        <taxon>Sphingomonadales</taxon>
        <taxon>Sphingomonadaceae</taxon>
        <taxon>Novosphingobium</taxon>
    </lineage>
</organism>
<evidence type="ECO:0000256" key="8">
    <source>
        <dbReference type="ARBA" id="ARBA00023008"/>
    </source>
</evidence>
<dbReference type="RefSeq" id="WP_021233974.1">
    <property type="nucleotide sequence ID" value="NZ_ATHL01000075.1"/>
</dbReference>
<dbReference type="NCBIfam" id="NF003465">
    <property type="entry name" value="PRK05089.1"/>
    <property type="match status" value="1"/>
</dbReference>
<dbReference type="EMBL" id="ATHL01000075">
    <property type="protein sequence ID" value="EQB15856.1"/>
    <property type="molecule type" value="Genomic_DNA"/>
</dbReference>
<dbReference type="Pfam" id="PF04442">
    <property type="entry name" value="CtaG_Cox11"/>
    <property type="match status" value="1"/>
</dbReference>
<dbReference type="InterPro" id="IPR007533">
    <property type="entry name" value="Cyt_c_oxidase_assmbl_CtaG"/>
</dbReference>
<name>T0HHT4_9SPHN</name>
<dbReference type="PIRSF" id="PIRSF005413">
    <property type="entry name" value="COX11"/>
    <property type="match status" value="1"/>
</dbReference>
<dbReference type="PATRIC" id="fig|1096930.3.peg.2106"/>
<evidence type="ECO:0000256" key="4">
    <source>
        <dbReference type="ARBA" id="ARBA00015384"/>
    </source>
</evidence>
<sequence>MAAAGAPMISRRSNRRVAFIALSMALLMLGLGYASVPLYRIFCQVTGYGGTTQRADEAKAAGIQVTDKTMSIRFDANVERDMPWEFKPLQRTDTVTIGERDMALFWAKNDSDKVITGTASFNVEPEQAARYFNKIQCFCFTEQTLQPGEAVKMPVIYYVDPAILDDPDNKDVEQITLSYTFHVTDVSDAKTLDHSPAGG</sequence>
<keyword evidence="12" id="KW-1185">Reference proteome</keyword>
<keyword evidence="8 10" id="KW-0186">Copper</keyword>
<evidence type="ECO:0000256" key="3">
    <source>
        <dbReference type="ARBA" id="ARBA00009620"/>
    </source>
</evidence>
<dbReference type="HAMAP" id="MF_00155">
    <property type="entry name" value="CtaG"/>
    <property type="match status" value="1"/>
</dbReference>
<comment type="caution">
    <text evidence="11">The sequence shown here is derived from an EMBL/GenBank/DDBJ whole genome shotgun (WGS) entry which is preliminary data.</text>
</comment>
<comment type="subcellular location">
    <subcellularLocation>
        <location evidence="2 10">Cell inner membrane</location>
        <topology evidence="2 10">Single-pass type II membrane protein</topology>
        <orientation evidence="2 10">Periplasmic side</orientation>
    </subcellularLocation>
</comment>
<reference evidence="11 12" key="1">
    <citation type="journal article" date="2013" name="Genome Announc.">
        <title>Genome Sequence of Novosphingobium lindaniclasticum LE124T, Isolated from a Hexachlorocyclohexane Dumpsite.</title>
        <authorList>
            <person name="Saxena A."/>
            <person name="Nayyar N."/>
            <person name="Sangwan N."/>
            <person name="Kumari R."/>
            <person name="Khurana J.P."/>
            <person name="Lal R."/>
        </authorList>
    </citation>
    <scope>NUCLEOTIDE SEQUENCE [LARGE SCALE GENOMIC DNA]</scope>
    <source>
        <strain evidence="11 12">LE124</strain>
    </source>
</reference>
<keyword evidence="9 10" id="KW-0472">Membrane</keyword>
<dbReference type="AlphaFoldDB" id="T0HHT4"/>
<dbReference type="PANTHER" id="PTHR21320:SF3">
    <property type="entry name" value="CYTOCHROME C OXIDASE ASSEMBLY PROTEIN COX11, MITOCHONDRIAL-RELATED"/>
    <property type="match status" value="1"/>
</dbReference>
<evidence type="ECO:0000256" key="7">
    <source>
        <dbReference type="ARBA" id="ARBA00022989"/>
    </source>
</evidence>
<proteinExistence type="inferred from homology"/>
<dbReference type="Proteomes" id="UP000015527">
    <property type="component" value="Unassembled WGS sequence"/>
</dbReference>
<keyword evidence="7 10" id="KW-1133">Transmembrane helix</keyword>
<dbReference type="InterPro" id="IPR023471">
    <property type="entry name" value="CtaG/Cox11_dom_sf"/>
</dbReference>
<evidence type="ECO:0000313" key="11">
    <source>
        <dbReference type="EMBL" id="EQB15856.1"/>
    </source>
</evidence>
<evidence type="ECO:0000256" key="5">
    <source>
        <dbReference type="ARBA" id="ARBA00022692"/>
    </source>
</evidence>
<keyword evidence="10" id="KW-1003">Cell membrane</keyword>
<dbReference type="eggNOG" id="COG3175">
    <property type="taxonomic scope" value="Bacteria"/>
</dbReference>
<comment type="similarity">
    <text evidence="3 10">Belongs to the COX11/CtaG family.</text>
</comment>
<keyword evidence="6 10" id="KW-0735">Signal-anchor</keyword>
<dbReference type="GO" id="GO:0005507">
    <property type="term" value="F:copper ion binding"/>
    <property type="evidence" value="ECO:0007669"/>
    <property type="project" value="InterPro"/>
</dbReference>
<accession>T0HHT4</accession>
<dbReference type="GO" id="GO:0008535">
    <property type="term" value="P:respiratory chain complex IV assembly"/>
    <property type="evidence" value="ECO:0007669"/>
    <property type="project" value="UniProtKB-UniRule"/>
</dbReference>
<evidence type="ECO:0000256" key="6">
    <source>
        <dbReference type="ARBA" id="ARBA00022968"/>
    </source>
</evidence>
<evidence type="ECO:0000256" key="2">
    <source>
        <dbReference type="ARBA" id="ARBA00004382"/>
    </source>
</evidence>
<comment type="function">
    <text evidence="1 10">Exerts its effect at some terminal stage of cytochrome c oxidase synthesis, probably by being involved in the insertion of the copper B into subunit I.</text>
</comment>
<gene>
    <name evidence="10" type="primary">ctaG</name>
    <name evidence="11" type="ORF">L284_10625</name>
</gene>
<evidence type="ECO:0000256" key="10">
    <source>
        <dbReference type="HAMAP-Rule" id="MF_00155"/>
    </source>
</evidence>
<dbReference type="Gene3D" id="2.60.370.10">
    <property type="entry name" value="Ctag/Cox11"/>
    <property type="match status" value="1"/>
</dbReference>
<dbReference type="GO" id="GO:0005886">
    <property type="term" value="C:plasma membrane"/>
    <property type="evidence" value="ECO:0007669"/>
    <property type="project" value="UniProtKB-SubCell"/>
</dbReference>
<protein>
    <recommendedName>
        <fullName evidence="4 10">Cytochrome c oxidase assembly protein CtaG</fullName>
    </recommendedName>
</protein>
<evidence type="ECO:0000256" key="1">
    <source>
        <dbReference type="ARBA" id="ARBA00004007"/>
    </source>
</evidence>
<dbReference type="SUPFAM" id="SSF110111">
    <property type="entry name" value="Ctag/Cox11"/>
    <property type="match status" value="1"/>
</dbReference>
<feature type="topological domain" description="Periplasmic" evidence="10">
    <location>
        <begin position="36"/>
        <end position="199"/>
    </location>
</feature>
<evidence type="ECO:0000256" key="9">
    <source>
        <dbReference type="ARBA" id="ARBA00023136"/>
    </source>
</evidence>
<dbReference type="PANTHER" id="PTHR21320">
    <property type="entry name" value="CYTOCHROME C OXIDASE ASSEMBLY PROTEIN COX11-RELATED"/>
    <property type="match status" value="1"/>
</dbReference>
<keyword evidence="5 10" id="KW-0812">Transmembrane</keyword>
<dbReference type="FunFam" id="2.60.370.10:FF:000001">
    <property type="entry name" value="COX11 cytochrome c oxidase assembly homolog"/>
    <property type="match status" value="1"/>
</dbReference>
<feature type="topological domain" description="Cytoplasmic" evidence="10">
    <location>
        <begin position="1"/>
        <end position="12"/>
    </location>
</feature>
<evidence type="ECO:0000313" key="12">
    <source>
        <dbReference type="Proteomes" id="UP000015527"/>
    </source>
</evidence>